<dbReference type="EMBL" id="CAJVPQ010018132">
    <property type="protein sequence ID" value="CAG8750259.1"/>
    <property type="molecule type" value="Genomic_DNA"/>
</dbReference>
<accession>A0A9N9IT57</accession>
<protein>
    <submittedName>
        <fullName evidence="2">3014_t:CDS:1</fullName>
    </submittedName>
</protein>
<comment type="caution">
    <text evidence="2">The sequence shown here is derived from an EMBL/GenBank/DDBJ whole genome shotgun (WGS) entry which is preliminary data.</text>
</comment>
<evidence type="ECO:0000313" key="3">
    <source>
        <dbReference type="Proteomes" id="UP000789570"/>
    </source>
</evidence>
<feature type="non-terminal residue" evidence="2">
    <location>
        <position position="43"/>
    </location>
</feature>
<dbReference type="AlphaFoldDB" id="A0A9N9IT57"/>
<organism evidence="2 3">
    <name type="scientific">Funneliformis caledonium</name>
    <dbReference type="NCBI Taxonomy" id="1117310"/>
    <lineage>
        <taxon>Eukaryota</taxon>
        <taxon>Fungi</taxon>
        <taxon>Fungi incertae sedis</taxon>
        <taxon>Mucoromycota</taxon>
        <taxon>Glomeromycotina</taxon>
        <taxon>Glomeromycetes</taxon>
        <taxon>Glomerales</taxon>
        <taxon>Glomeraceae</taxon>
        <taxon>Funneliformis</taxon>
    </lineage>
</organism>
<reference evidence="2" key="1">
    <citation type="submission" date="2021-06" db="EMBL/GenBank/DDBJ databases">
        <authorList>
            <person name="Kallberg Y."/>
            <person name="Tangrot J."/>
            <person name="Rosling A."/>
        </authorList>
    </citation>
    <scope>NUCLEOTIDE SEQUENCE</scope>
    <source>
        <strain evidence="2">UK204</strain>
    </source>
</reference>
<sequence length="43" mass="4857">ERASQVVKDASAEDGEDEWSHLKITSKSKEARKNCNTVQKSHE</sequence>
<proteinExistence type="predicted"/>
<gene>
    <name evidence="2" type="ORF">FCALED_LOCUS16267</name>
</gene>
<name>A0A9N9IT57_9GLOM</name>
<dbReference type="Proteomes" id="UP000789570">
    <property type="component" value="Unassembled WGS sequence"/>
</dbReference>
<feature type="non-terminal residue" evidence="2">
    <location>
        <position position="1"/>
    </location>
</feature>
<keyword evidence="3" id="KW-1185">Reference proteome</keyword>
<feature type="region of interest" description="Disordered" evidence="1">
    <location>
        <begin position="1"/>
        <end position="25"/>
    </location>
</feature>
<evidence type="ECO:0000256" key="1">
    <source>
        <dbReference type="SAM" id="MobiDB-lite"/>
    </source>
</evidence>
<evidence type="ECO:0000313" key="2">
    <source>
        <dbReference type="EMBL" id="CAG8750259.1"/>
    </source>
</evidence>